<dbReference type="HOGENOM" id="CLU_000445_133_5_6"/>
<dbReference type="EC" id="2.7.13.3" evidence="3"/>
<dbReference type="SMART" id="SM00387">
    <property type="entry name" value="HATPase_c"/>
    <property type="match status" value="1"/>
</dbReference>
<comment type="subcellular location">
    <subcellularLocation>
        <location evidence="2">Membrane</location>
    </subcellularLocation>
</comment>
<evidence type="ECO:0000256" key="2">
    <source>
        <dbReference type="ARBA" id="ARBA00004370"/>
    </source>
</evidence>
<dbReference type="GO" id="GO:0016020">
    <property type="term" value="C:membrane"/>
    <property type="evidence" value="ECO:0007669"/>
    <property type="project" value="UniProtKB-SubCell"/>
</dbReference>
<dbReference type="PANTHER" id="PTHR43065:SF47">
    <property type="match status" value="1"/>
</dbReference>
<feature type="domain" description="HAMP" evidence="10">
    <location>
        <begin position="168"/>
        <end position="220"/>
    </location>
</feature>
<keyword evidence="4" id="KW-0597">Phosphoprotein</keyword>
<dbReference type="KEGG" id="tig:THII_1585"/>
<dbReference type="CDD" id="cd06225">
    <property type="entry name" value="HAMP"/>
    <property type="match status" value="1"/>
</dbReference>
<dbReference type="CDD" id="cd00075">
    <property type="entry name" value="HATPase"/>
    <property type="match status" value="1"/>
</dbReference>
<sequence>MLKNLPLNVALVLALVIGLLVPAGLSGWHQLNSHRDVMTRELNKFHEQTAETLAIGIRDPMWHFLPEWGAEFVSSIMLDERIVEVFAEDTANDFVFLHKKIPQRIANGLVLTIQKPVIFENNPIGMVRVAITTHQLETALKEEQTRLVFVVILQLGVGLLILLPLMYFKVLNPIQLLICQSQKLAQKQLEQPFVWNRTDELGTLGKSFESTRQALATLFQENEQKAQELGDALEELKGAQKQLVESEKMASLGGLVAGVAHEIKTPVGNAFTAVTTLREKTKEITELFEQNKIKRSDFKEFLQDTDEGAKMAQTNIEQAAELIKNFKQVAVDQTSEAKRRFNLKTYLEEEVILSVKPQLKHTPQVSLEVLCKEDIELESYPGAFLQIITNFVSNSLMHAFSEGQVGHIVIEAYVKNNTAILVYRDNGRGMPPEVLEKIFEPFFTTNRMGGGTGLGMHIIYNLVHQKLGGKIECKSEVGKGVEFVVSIKLPV</sequence>
<dbReference type="PRINTS" id="PR00344">
    <property type="entry name" value="BCTRLSENSOR"/>
</dbReference>
<dbReference type="OrthoDB" id="2521613at2"/>
<dbReference type="Proteomes" id="UP000031623">
    <property type="component" value="Chromosome"/>
</dbReference>
<evidence type="ECO:0000259" key="9">
    <source>
        <dbReference type="PROSITE" id="PS50109"/>
    </source>
</evidence>
<protein>
    <recommendedName>
        <fullName evidence="3">histidine kinase</fullName>
        <ecNumber evidence="3">2.7.13.3</ecNumber>
    </recommendedName>
</protein>
<accession>A0A090AJX7</accession>
<dbReference type="InterPro" id="IPR003661">
    <property type="entry name" value="HisK_dim/P_dom"/>
</dbReference>
<dbReference type="Gene3D" id="3.30.565.10">
    <property type="entry name" value="Histidine kinase-like ATPase, C-terminal domain"/>
    <property type="match status" value="1"/>
</dbReference>
<organism evidence="11 12">
    <name type="scientific">Thioploca ingrica</name>
    <dbReference type="NCBI Taxonomy" id="40754"/>
    <lineage>
        <taxon>Bacteria</taxon>
        <taxon>Pseudomonadati</taxon>
        <taxon>Pseudomonadota</taxon>
        <taxon>Gammaproteobacteria</taxon>
        <taxon>Thiotrichales</taxon>
        <taxon>Thiotrichaceae</taxon>
        <taxon>Thioploca</taxon>
    </lineage>
</organism>
<dbReference type="InterPro" id="IPR003594">
    <property type="entry name" value="HATPase_dom"/>
</dbReference>
<keyword evidence="8" id="KW-0812">Transmembrane</keyword>
<evidence type="ECO:0000256" key="8">
    <source>
        <dbReference type="SAM" id="Phobius"/>
    </source>
</evidence>
<dbReference type="GO" id="GO:0000155">
    <property type="term" value="F:phosphorelay sensor kinase activity"/>
    <property type="evidence" value="ECO:0007669"/>
    <property type="project" value="InterPro"/>
</dbReference>
<dbReference type="PROSITE" id="PS50109">
    <property type="entry name" value="HIS_KIN"/>
    <property type="match status" value="1"/>
</dbReference>
<keyword evidence="8" id="KW-0472">Membrane</keyword>
<keyword evidence="8" id="KW-1133">Transmembrane helix</keyword>
<evidence type="ECO:0000256" key="6">
    <source>
        <dbReference type="ARBA" id="ARBA00022777"/>
    </source>
</evidence>
<dbReference type="CDD" id="cd00082">
    <property type="entry name" value="HisKA"/>
    <property type="match status" value="1"/>
</dbReference>
<evidence type="ECO:0000256" key="3">
    <source>
        <dbReference type="ARBA" id="ARBA00012438"/>
    </source>
</evidence>
<gene>
    <name evidence="11" type="ORF">THII_1585</name>
</gene>
<dbReference type="SUPFAM" id="SSF55874">
    <property type="entry name" value="ATPase domain of HSP90 chaperone/DNA topoisomerase II/histidine kinase"/>
    <property type="match status" value="1"/>
</dbReference>
<evidence type="ECO:0000313" key="12">
    <source>
        <dbReference type="Proteomes" id="UP000031623"/>
    </source>
</evidence>
<dbReference type="Gene3D" id="6.10.340.10">
    <property type="match status" value="1"/>
</dbReference>
<evidence type="ECO:0000313" key="11">
    <source>
        <dbReference type="EMBL" id="BAP55882.1"/>
    </source>
</evidence>
<dbReference type="Pfam" id="PF02518">
    <property type="entry name" value="HATPase_c"/>
    <property type="match status" value="1"/>
</dbReference>
<feature type="domain" description="Histidine kinase" evidence="9">
    <location>
        <begin position="258"/>
        <end position="491"/>
    </location>
</feature>
<keyword evidence="5" id="KW-0808">Transferase</keyword>
<dbReference type="InterPro" id="IPR005467">
    <property type="entry name" value="His_kinase_dom"/>
</dbReference>
<dbReference type="STRING" id="40754.THII_1585"/>
<reference evidence="11 12" key="1">
    <citation type="journal article" date="2014" name="ISME J.">
        <title>Ecophysiology of Thioploca ingrica as revealed by the complete genome sequence supplemented with proteomic evidence.</title>
        <authorList>
            <person name="Kojima H."/>
            <person name="Ogura Y."/>
            <person name="Yamamoto N."/>
            <person name="Togashi T."/>
            <person name="Mori H."/>
            <person name="Watanabe T."/>
            <person name="Nemoto F."/>
            <person name="Kurokawa K."/>
            <person name="Hayashi T."/>
            <person name="Fukui M."/>
        </authorList>
    </citation>
    <scope>NUCLEOTIDE SEQUENCE [LARGE SCALE GENOMIC DNA]</scope>
</reference>
<dbReference type="InterPro" id="IPR004358">
    <property type="entry name" value="Sig_transdc_His_kin-like_C"/>
</dbReference>
<dbReference type="InterPro" id="IPR036890">
    <property type="entry name" value="HATPase_C_sf"/>
</dbReference>
<dbReference type="PANTHER" id="PTHR43065">
    <property type="entry name" value="SENSOR HISTIDINE KINASE"/>
    <property type="match status" value="1"/>
</dbReference>
<keyword evidence="7" id="KW-0175">Coiled coil</keyword>
<comment type="catalytic activity">
    <reaction evidence="1">
        <text>ATP + protein L-histidine = ADP + protein N-phospho-L-histidine.</text>
        <dbReference type="EC" id="2.7.13.3"/>
    </reaction>
</comment>
<evidence type="ECO:0000256" key="7">
    <source>
        <dbReference type="SAM" id="Coils"/>
    </source>
</evidence>
<keyword evidence="12" id="KW-1185">Reference proteome</keyword>
<proteinExistence type="predicted"/>
<evidence type="ECO:0000256" key="4">
    <source>
        <dbReference type="ARBA" id="ARBA00022553"/>
    </source>
</evidence>
<dbReference type="SUPFAM" id="SSF158472">
    <property type="entry name" value="HAMP domain-like"/>
    <property type="match status" value="1"/>
</dbReference>
<dbReference type="InterPro" id="IPR003660">
    <property type="entry name" value="HAMP_dom"/>
</dbReference>
<dbReference type="AlphaFoldDB" id="A0A090AJX7"/>
<dbReference type="EMBL" id="AP014633">
    <property type="protein sequence ID" value="BAP55882.1"/>
    <property type="molecule type" value="Genomic_DNA"/>
</dbReference>
<dbReference type="PROSITE" id="PS50885">
    <property type="entry name" value="HAMP"/>
    <property type="match status" value="1"/>
</dbReference>
<feature type="transmembrane region" description="Helical" evidence="8">
    <location>
        <begin position="147"/>
        <end position="168"/>
    </location>
</feature>
<keyword evidence="6 11" id="KW-0418">Kinase</keyword>
<name>A0A090AJX7_9GAMM</name>
<feature type="coiled-coil region" evidence="7">
    <location>
        <begin position="215"/>
        <end position="249"/>
    </location>
</feature>
<evidence type="ECO:0000256" key="5">
    <source>
        <dbReference type="ARBA" id="ARBA00022679"/>
    </source>
</evidence>
<feature type="transmembrane region" description="Helical" evidence="8">
    <location>
        <begin position="6"/>
        <end position="28"/>
    </location>
</feature>
<evidence type="ECO:0000256" key="1">
    <source>
        <dbReference type="ARBA" id="ARBA00000085"/>
    </source>
</evidence>
<dbReference type="Gene3D" id="1.10.287.130">
    <property type="match status" value="1"/>
</dbReference>
<evidence type="ECO:0000259" key="10">
    <source>
        <dbReference type="PROSITE" id="PS50885"/>
    </source>
</evidence>